<keyword evidence="5" id="KW-0406">Ion transport</keyword>
<evidence type="ECO:0000256" key="6">
    <source>
        <dbReference type="ARBA" id="ARBA00023136"/>
    </source>
</evidence>
<evidence type="ECO:0008006" key="12">
    <source>
        <dbReference type="Google" id="ProtNLM"/>
    </source>
</evidence>
<feature type="transmembrane region" description="Helical" evidence="9">
    <location>
        <begin position="518"/>
        <end position="536"/>
    </location>
</feature>
<evidence type="ECO:0000256" key="1">
    <source>
        <dbReference type="ARBA" id="ARBA00004141"/>
    </source>
</evidence>
<reference evidence="10" key="1">
    <citation type="submission" date="2023-08" db="EMBL/GenBank/DDBJ databases">
        <title>Black Yeasts Isolated from many extreme environments.</title>
        <authorList>
            <person name="Coleine C."/>
            <person name="Stajich J.E."/>
            <person name="Selbmann L."/>
        </authorList>
    </citation>
    <scope>NUCLEOTIDE SEQUENCE</scope>
    <source>
        <strain evidence="10">CCFEE 5810</strain>
    </source>
</reference>
<feature type="transmembrane region" description="Helical" evidence="9">
    <location>
        <begin position="376"/>
        <end position="392"/>
    </location>
</feature>
<feature type="transmembrane region" description="Helical" evidence="9">
    <location>
        <begin position="200"/>
        <end position="225"/>
    </location>
</feature>
<comment type="subcellular location">
    <subcellularLocation>
        <location evidence="1">Membrane</location>
        <topology evidence="1">Multi-pass membrane protein</topology>
    </subcellularLocation>
</comment>
<feature type="transmembrane region" description="Helical" evidence="9">
    <location>
        <begin position="575"/>
        <end position="596"/>
    </location>
</feature>
<keyword evidence="4 9" id="KW-1133">Transmembrane helix</keyword>
<evidence type="ECO:0000256" key="7">
    <source>
        <dbReference type="ARBA" id="ARBA00023214"/>
    </source>
</evidence>
<gene>
    <name evidence="10" type="ORF">LTR97_000890</name>
</gene>
<feature type="transmembrane region" description="Helical" evidence="9">
    <location>
        <begin position="404"/>
        <end position="427"/>
    </location>
</feature>
<proteinExistence type="predicted"/>
<evidence type="ECO:0000256" key="9">
    <source>
        <dbReference type="SAM" id="Phobius"/>
    </source>
</evidence>
<dbReference type="PANTHER" id="PTHR45711">
    <property type="entry name" value="CHLORIDE CHANNEL PROTEIN"/>
    <property type="match status" value="1"/>
</dbReference>
<dbReference type="InterPro" id="IPR046342">
    <property type="entry name" value="CBS_dom_sf"/>
</dbReference>
<feature type="region of interest" description="Disordered" evidence="8">
    <location>
        <begin position="81"/>
        <end position="109"/>
    </location>
</feature>
<feature type="transmembrane region" description="Helical" evidence="9">
    <location>
        <begin position="439"/>
        <end position="457"/>
    </location>
</feature>
<feature type="region of interest" description="Disordered" evidence="8">
    <location>
        <begin position="293"/>
        <end position="312"/>
    </location>
</feature>
<keyword evidence="3 9" id="KW-0812">Transmembrane</keyword>
<sequence>MPKSIASSRSYQSYASDYVPEDEADEHDERDGSQQSLRDPWQGRAMPVSPVDSRIQTSSRASYADLRSRLPSRLVIADESSGLLGRTGETPTRSGYRTMPASASSTPLFSRRHSHLNTSRLLRNHSRRGSFGLRLARALGTEPNEAEEEGLDASKPSLYTDDRVWYDQFTSTDWVHDSIADAYRVKELQSRKGFRGKAQALFDGAQGWLLVAVIGMITAGFAYVIDVTESRGGGLANESAALVPASATIGQDAYCLWVILLSALSCLVTLRTKTVVSSAISLSTLDENLGADHEHIKSDTEGRRTSMSPTRRFREAAQRPPVVYYPAAGSGVAEVKVVLSGFVLHGYLGVTTLVCKTIGLILSVASGLSIGKEGPYVHIATCIGNIACRLVPKYRTNDGKRREVLSASAAAGVAVAFGAPIGGTLFSLEEVSYYFPPKVLFRTFFCCIVAALSLKFLNPYGTGKIVLFEVRYLTDWRYFELIAFILLGILGGLTGALFIKASRFWAKTFRKLNIVKKYPLFEVLMVALITGIVSFWNRYTRLPVAELLFELSAPCDAFTKDGSGLCPTKERIPDIIWYLCCAFVIKSALTIVTFGIKVPAGIYVPSMVIGGLLGRIVGHTVQYLTLEYPGFATFVNCPADGNPESCVVPGVYALVAAGATMCGVTRLSVTLAVILFELTGSLEHVLPFSLGVLIAKWTADAVEPLSIYDLLTDMNSYPYLDAKARPIFTTELRDITHPPNKNRYVDISSSPLVPAKQLRAKLEYAHMAGELDGGLPILRDDILVGLIPAPDLEYALDRLDSEESTLCLMNSRDRWHVSSQTMSGAADVDGTAEQRLFATDDSPLLQRVGGDPTDFTPFIDPAPVTLDICSPMDLVFECFVKLGLRYICVLQEGKYAGLVHKKAFVRYCREVHDNKE</sequence>
<feature type="compositionally biased region" description="Basic and acidic residues" evidence="8">
    <location>
        <begin position="293"/>
        <end position="304"/>
    </location>
</feature>
<feature type="compositionally biased region" description="Polar residues" evidence="8">
    <location>
        <begin position="89"/>
        <end position="108"/>
    </location>
</feature>
<feature type="transmembrane region" description="Helical" evidence="9">
    <location>
        <begin position="346"/>
        <end position="370"/>
    </location>
</feature>
<dbReference type="EMBL" id="JAVRQU010000001">
    <property type="protein sequence ID" value="KAK5708350.1"/>
    <property type="molecule type" value="Genomic_DNA"/>
</dbReference>
<keyword evidence="6 9" id="KW-0472">Membrane</keyword>
<dbReference type="PANTHER" id="PTHR45711:SF3">
    <property type="entry name" value="CLC CHANNEL"/>
    <property type="match status" value="1"/>
</dbReference>
<evidence type="ECO:0000256" key="4">
    <source>
        <dbReference type="ARBA" id="ARBA00022989"/>
    </source>
</evidence>
<comment type="caution">
    <text evidence="10">The sequence shown here is derived from an EMBL/GenBank/DDBJ whole genome shotgun (WGS) entry which is preliminary data.</text>
</comment>
<organism evidence="10 11">
    <name type="scientific">Elasticomyces elasticus</name>
    <dbReference type="NCBI Taxonomy" id="574655"/>
    <lineage>
        <taxon>Eukaryota</taxon>
        <taxon>Fungi</taxon>
        <taxon>Dikarya</taxon>
        <taxon>Ascomycota</taxon>
        <taxon>Pezizomycotina</taxon>
        <taxon>Dothideomycetes</taxon>
        <taxon>Dothideomycetidae</taxon>
        <taxon>Mycosphaerellales</taxon>
        <taxon>Teratosphaeriaceae</taxon>
        <taxon>Elasticomyces</taxon>
    </lineage>
</organism>
<feature type="transmembrane region" description="Helical" evidence="9">
    <location>
        <begin position="245"/>
        <end position="270"/>
    </location>
</feature>
<dbReference type="FunFam" id="1.10.3080.10:FF:000013">
    <property type="entry name" value="Voltage-gated chloride channel (ClcA)"/>
    <property type="match status" value="1"/>
</dbReference>
<dbReference type="AlphaFoldDB" id="A0AAN8A5S7"/>
<accession>A0AAN8A5S7</accession>
<evidence type="ECO:0000256" key="5">
    <source>
        <dbReference type="ARBA" id="ARBA00023065"/>
    </source>
</evidence>
<protein>
    <recommendedName>
        <fullName evidence="12">Chloride channel protein</fullName>
    </recommendedName>
</protein>
<feature type="region of interest" description="Disordered" evidence="8">
    <location>
        <begin position="1"/>
        <end position="60"/>
    </location>
</feature>
<evidence type="ECO:0000256" key="2">
    <source>
        <dbReference type="ARBA" id="ARBA00022448"/>
    </source>
</evidence>
<dbReference type="Pfam" id="PF00654">
    <property type="entry name" value="Voltage_CLC"/>
    <property type="match status" value="1"/>
</dbReference>
<feature type="transmembrane region" description="Helical" evidence="9">
    <location>
        <begin position="478"/>
        <end position="498"/>
    </location>
</feature>
<dbReference type="GO" id="GO:0005794">
    <property type="term" value="C:Golgi apparatus"/>
    <property type="evidence" value="ECO:0007669"/>
    <property type="project" value="TreeGrafter"/>
</dbReference>
<dbReference type="SUPFAM" id="SSF54631">
    <property type="entry name" value="CBS-domain pair"/>
    <property type="match status" value="1"/>
</dbReference>
<dbReference type="Gene3D" id="1.10.3080.10">
    <property type="entry name" value="Clc chloride channel"/>
    <property type="match status" value="1"/>
</dbReference>
<evidence type="ECO:0000313" key="11">
    <source>
        <dbReference type="Proteomes" id="UP001310594"/>
    </source>
</evidence>
<dbReference type="InterPro" id="IPR001807">
    <property type="entry name" value="ClC"/>
</dbReference>
<dbReference type="GO" id="GO:0005247">
    <property type="term" value="F:voltage-gated chloride channel activity"/>
    <property type="evidence" value="ECO:0007669"/>
    <property type="project" value="TreeGrafter"/>
</dbReference>
<dbReference type="GO" id="GO:0005886">
    <property type="term" value="C:plasma membrane"/>
    <property type="evidence" value="ECO:0007669"/>
    <property type="project" value="TreeGrafter"/>
</dbReference>
<dbReference type="Proteomes" id="UP001310594">
    <property type="component" value="Unassembled WGS sequence"/>
</dbReference>
<evidence type="ECO:0000256" key="8">
    <source>
        <dbReference type="SAM" id="MobiDB-lite"/>
    </source>
</evidence>
<dbReference type="CDD" id="cd03684">
    <property type="entry name" value="ClC_3_like"/>
    <property type="match status" value="1"/>
</dbReference>
<feature type="compositionally biased region" description="Polar residues" evidence="8">
    <location>
        <begin position="1"/>
        <end position="15"/>
    </location>
</feature>
<evidence type="ECO:0000256" key="3">
    <source>
        <dbReference type="ARBA" id="ARBA00022692"/>
    </source>
</evidence>
<name>A0AAN8A5S7_9PEZI</name>
<keyword evidence="2" id="KW-0813">Transport</keyword>
<dbReference type="SUPFAM" id="SSF81340">
    <property type="entry name" value="Clc chloride channel"/>
    <property type="match status" value="1"/>
</dbReference>
<evidence type="ECO:0000313" key="10">
    <source>
        <dbReference type="EMBL" id="KAK5708350.1"/>
    </source>
</evidence>
<dbReference type="PRINTS" id="PR00762">
    <property type="entry name" value="CLCHANNEL"/>
</dbReference>
<keyword evidence="7" id="KW-0868">Chloride</keyword>
<dbReference type="GO" id="GO:0005769">
    <property type="term" value="C:early endosome"/>
    <property type="evidence" value="ECO:0007669"/>
    <property type="project" value="TreeGrafter"/>
</dbReference>
<dbReference type="InterPro" id="IPR014743">
    <property type="entry name" value="Cl-channel_core"/>
</dbReference>